<organism evidence="4 5">
    <name type="scientific">Parnassius mnemosyne</name>
    <name type="common">clouded apollo</name>
    <dbReference type="NCBI Taxonomy" id="213953"/>
    <lineage>
        <taxon>Eukaryota</taxon>
        <taxon>Metazoa</taxon>
        <taxon>Ecdysozoa</taxon>
        <taxon>Arthropoda</taxon>
        <taxon>Hexapoda</taxon>
        <taxon>Insecta</taxon>
        <taxon>Pterygota</taxon>
        <taxon>Neoptera</taxon>
        <taxon>Endopterygota</taxon>
        <taxon>Lepidoptera</taxon>
        <taxon>Glossata</taxon>
        <taxon>Ditrysia</taxon>
        <taxon>Papilionoidea</taxon>
        <taxon>Papilionidae</taxon>
        <taxon>Parnassiinae</taxon>
        <taxon>Parnassini</taxon>
        <taxon>Parnassius</taxon>
        <taxon>Driopa</taxon>
    </lineage>
</organism>
<dbReference type="SMART" id="SM00516">
    <property type="entry name" value="SEC14"/>
    <property type="match status" value="1"/>
</dbReference>
<keyword evidence="1" id="KW-1133">Transmembrane helix</keyword>
<reference evidence="4 5" key="1">
    <citation type="submission" date="2023-11" db="EMBL/GenBank/DDBJ databases">
        <authorList>
            <person name="Hedman E."/>
            <person name="Englund M."/>
            <person name="Stromberg M."/>
            <person name="Nyberg Akerstrom W."/>
            <person name="Nylinder S."/>
            <person name="Jareborg N."/>
            <person name="Kallberg Y."/>
            <person name="Kronander E."/>
        </authorList>
    </citation>
    <scope>NUCLEOTIDE SEQUENCE [LARGE SCALE GENOMIC DNA]</scope>
</reference>
<evidence type="ECO:0000313" key="4">
    <source>
        <dbReference type="EMBL" id="CAK1592669.1"/>
    </source>
</evidence>
<name>A0AAV1LE98_9NEOP</name>
<dbReference type="InterPro" id="IPR000535">
    <property type="entry name" value="MSP_dom"/>
</dbReference>
<protein>
    <recommendedName>
        <fullName evidence="6">Motile sperm domain-containing protein 2</fullName>
    </recommendedName>
</protein>
<feature type="domain" description="CRAL-TRIO" evidence="2">
    <location>
        <begin position="74"/>
        <end position="231"/>
    </location>
</feature>
<feature type="domain" description="MSP" evidence="3">
    <location>
        <begin position="263"/>
        <end position="381"/>
    </location>
</feature>
<keyword evidence="1" id="KW-0472">Membrane</keyword>
<evidence type="ECO:0000259" key="3">
    <source>
        <dbReference type="PROSITE" id="PS50202"/>
    </source>
</evidence>
<dbReference type="Gene3D" id="2.60.40.10">
    <property type="entry name" value="Immunoglobulins"/>
    <property type="match status" value="1"/>
</dbReference>
<dbReference type="PROSITE" id="PS50191">
    <property type="entry name" value="CRAL_TRIO"/>
    <property type="match status" value="1"/>
</dbReference>
<gene>
    <name evidence="4" type="ORF">PARMNEM_LOCUS12577</name>
</gene>
<evidence type="ECO:0008006" key="6">
    <source>
        <dbReference type="Google" id="ProtNLM"/>
    </source>
</evidence>
<dbReference type="InterPro" id="IPR013783">
    <property type="entry name" value="Ig-like_fold"/>
</dbReference>
<dbReference type="Proteomes" id="UP001314205">
    <property type="component" value="Unassembled WGS sequence"/>
</dbReference>
<dbReference type="SUPFAM" id="SSF52087">
    <property type="entry name" value="CRAL/TRIO domain"/>
    <property type="match status" value="1"/>
</dbReference>
<dbReference type="InterPro" id="IPR001251">
    <property type="entry name" value="CRAL-TRIO_dom"/>
</dbReference>
<dbReference type="Gene3D" id="3.40.525.10">
    <property type="entry name" value="CRAL-TRIO lipid binding domain"/>
    <property type="match status" value="1"/>
</dbReference>
<proteinExistence type="predicted"/>
<sequence length="458" mass="52972">MNKLGELRALFQEKLKNGIPHPPGRFDQRDLERLKDNKYLTRVLQHCLGKTDAAVNMLWSIMIWRCNVNAWDIRDTVRMDYVKEGLFFPRGRDVDGCLLFIIKWKLYNKGQKNVEDLKKVVVYWLERLEKEEDGRPITLFFDMDGCGMNNIEVEIVAYMISLLKSYYPNFINIIIIYQMPWIMSAGFRIIKGLLPARGVEKMKFVSKDTLKEFVAPEQALTCWGGKDNYIFEFVPENRSNLEPALKKVTFAEQGDNQHSLGEMLRITPNDTIVFKAENDDISGQFTITNMDESVVSFKIRTTSPEKFRVRPSSGVLPSGVSQTILIVVQPGFHLRTVTKDRFLVMSVQIPKDDISQKELSDIWQNSSGSKVDEYRLKCHFPEKSLPKNGNLADKSPEKSDSVTNALNNLQMNYEILHKQVNKLKIYQFMTLILTAIAVLLGYLVYKNTNEYEKYCERI</sequence>
<dbReference type="SUPFAM" id="SSF49354">
    <property type="entry name" value="PapD-like"/>
    <property type="match status" value="1"/>
</dbReference>
<dbReference type="PANTHER" id="PTHR46384:SF1">
    <property type="entry name" value="MOTILE SPERM DOMAIN-CONTAINING PROTEIN 2"/>
    <property type="match status" value="1"/>
</dbReference>
<comment type="caution">
    <text evidence="4">The sequence shown here is derived from an EMBL/GenBank/DDBJ whole genome shotgun (WGS) entry which is preliminary data.</text>
</comment>
<feature type="transmembrane region" description="Helical" evidence="1">
    <location>
        <begin position="425"/>
        <end position="445"/>
    </location>
</feature>
<dbReference type="Pfam" id="PF00650">
    <property type="entry name" value="CRAL_TRIO"/>
    <property type="match status" value="1"/>
</dbReference>
<dbReference type="CDD" id="cd00170">
    <property type="entry name" value="SEC14"/>
    <property type="match status" value="1"/>
</dbReference>
<keyword evidence="5" id="KW-1185">Reference proteome</keyword>
<dbReference type="PANTHER" id="PTHR46384">
    <property type="entry name" value="MOTILE SPERM DOMAIN-CONTAINING PROTEIN 2"/>
    <property type="match status" value="1"/>
</dbReference>
<dbReference type="Pfam" id="PF00635">
    <property type="entry name" value="Motile_Sperm"/>
    <property type="match status" value="1"/>
</dbReference>
<dbReference type="GO" id="GO:0140284">
    <property type="term" value="C:endoplasmic reticulum-endosome membrane contact site"/>
    <property type="evidence" value="ECO:0007669"/>
    <property type="project" value="TreeGrafter"/>
</dbReference>
<keyword evidence="1" id="KW-0812">Transmembrane</keyword>
<dbReference type="InterPro" id="IPR053012">
    <property type="entry name" value="ER-organelle_contact"/>
</dbReference>
<accession>A0AAV1LE98</accession>
<dbReference type="PROSITE" id="PS50202">
    <property type="entry name" value="MSP"/>
    <property type="match status" value="1"/>
</dbReference>
<evidence type="ECO:0000256" key="1">
    <source>
        <dbReference type="SAM" id="Phobius"/>
    </source>
</evidence>
<dbReference type="InterPro" id="IPR036865">
    <property type="entry name" value="CRAL-TRIO_dom_sf"/>
</dbReference>
<dbReference type="EMBL" id="CAVLGL010000087">
    <property type="protein sequence ID" value="CAK1592669.1"/>
    <property type="molecule type" value="Genomic_DNA"/>
</dbReference>
<dbReference type="InterPro" id="IPR008962">
    <property type="entry name" value="PapD-like_sf"/>
</dbReference>
<evidence type="ECO:0000259" key="2">
    <source>
        <dbReference type="PROSITE" id="PS50191"/>
    </source>
</evidence>
<dbReference type="AlphaFoldDB" id="A0AAV1LE98"/>
<dbReference type="GO" id="GO:0012505">
    <property type="term" value="C:endomembrane system"/>
    <property type="evidence" value="ECO:0007669"/>
    <property type="project" value="TreeGrafter"/>
</dbReference>
<evidence type="ECO:0000313" key="5">
    <source>
        <dbReference type="Proteomes" id="UP001314205"/>
    </source>
</evidence>